<feature type="region of interest" description="Disordered" evidence="1">
    <location>
        <begin position="64"/>
        <end position="126"/>
    </location>
</feature>
<dbReference type="Gramene" id="TraesCS4A03G0613900.2">
    <property type="protein sequence ID" value="TraesCS4A03G0613900.2.CDS"/>
    <property type="gene ID" value="TraesCS4A03G0613900"/>
</dbReference>
<feature type="region of interest" description="Disordered" evidence="1">
    <location>
        <begin position="1"/>
        <end position="20"/>
    </location>
</feature>
<dbReference type="EnsemblPlants" id="TraesCS4A02G231500.2">
    <property type="protein sequence ID" value="TraesCS4A02G231500.2"/>
    <property type="gene ID" value="TraesCS4A02G231500"/>
</dbReference>
<dbReference type="Proteomes" id="UP000019116">
    <property type="component" value="Chromosome 4A"/>
</dbReference>
<name>A0A3B6HX28_WHEAT</name>
<keyword evidence="3" id="KW-1185">Reference proteome</keyword>
<accession>A0A3B6HX28</accession>
<reference evidence="2" key="2">
    <citation type="submission" date="2018-10" db="UniProtKB">
        <authorList>
            <consortium name="EnsemblPlants"/>
        </authorList>
    </citation>
    <scope>IDENTIFICATION</scope>
</reference>
<proteinExistence type="predicted"/>
<dbReference type="AlphaFoldDB" id="A0A3B6HX28"/>
<organism evidence="2">
    <name type="scientific">Triticum aestivum</name>
    <name type="common">Wheat</name>
    <dbReference type="NCBI Taxonomy" id="4565"/>
    <lineage>
        <taxon>Eukaryota</taxon>
        <taxon>Viridiplantae</taxon>
        <taxon>Streptophyta</taxon>
        <taxon>Embryophyta</taxon>
        <taxon>Tracheophyta</taxon>
        <taxon>Spermatophyta</taxon>
        <taxon>Magnoliopsida</taxon>
        <taxon>Liliopsida</taxon>
        <taxon>Poales</taxon>
        <taxon>Poaceae</taxon>
        <taxon>BOP clade</taxon>
        <taxon>Pooideae</taxon>
        <taxon>Triticodae</taxon>
        <taxon>Triticeae</taxon>
        <taxon>Triticinae</taxon>
        <taxon>Triticum</taxon>
    </lineage>
</organism>
<dbReference type="Gramene" id="TraesCS4A02G231500.2">
    <property type="protein sequence ID" value="TraesCS4A02G231500.2"/>
    <property type="gene ID" value="TraesCS4A02G231500"/>
</dbReference>
<sequence>MEYKGQLQLEKKSSQEEDAMAMAASSPSFFLWHPLSLLHHVTRSCAGYLGLSRLCHALKDLKPRAATSPPAATSPQLHDEEPGVGGAGHAADVRRLRGRGSALERGAPEASCSKRRTRRNTPLGLA</sequence>
<feature type="compositionally biased region" description="Basic and acidic residues" evidence="1">
    <location>
        <begin position="1"/>
        <end position="15"/>
    </location>
</feature>
<dbReference type="Gramene" id="TraesRN4A0100628100.2">
    <property type="protein sequence ID" value="TraesRN4A0100628100.2"/>
    <property type="gene ID" value="TraesRN4A0100628100"/>
</dbReference>
<evidence type="ECO:0000313" key="3">
    <source>
        <dbReference type="Proteomes" id="UP000019116"/>
    </source>
</evidence>
<evidence type="ECO:0000256" key="1">
    <source>
        <dbReference type="SAM" id="MobiDB-lite"/>
    </source>
</evidence>
<evidence type="ECO:0000313" key="2">
    <source>
        <dbReference type="EnsemblPlants" id="TraesCS4A02G231500.2"/>
    </source>
</evidence>
<feature type="compositionally biased region" description="Low complexity" evidence="1">
    <location>
        <begin position="64"/>
        <end position="75"/>
    </location>
</feature>
<reference evidence="2" key="1">
    <citation type="submission" date="2018-08" db="EMBL/GenBank/DDBJ databases">
        <authorList>
            <person name="Rossello M."/>
        </authorList>
    </citation>
    <scope>NUCLEOTIDE SEQUENCE [LARGE SCALE GENOMIC DNA]</scope>
    <source>
        <strain evidence="2">cv. Chinese Spring</strain>
    </source>
</reference>
<protein>
    <submittedName>
        <fullName evidence="2">Uncharacterized protein</fullName>
    </submittedName>
</protein>